<keyword evidence="2" id="KW-1185">Reference proteome</keyword>
<dbReference type="EMBL" id="BPLR01005923">
    <property type="protein sequence ID" value="GIY06103.1"/>
    <property type="molecule type" value="Genomic_DNA"/>
</dbReference>
<name>A0AAV4Q8V4_CAEEX</name>
<proteinExistence type="predicted"/>
<evidence type="ECO:0000313" key="2">
    <source>
        <dbReference type="Proteomes" id="UP001054945"/>
    </source>
</evidence>
<reference evidence="1 2" key="1">
    <citation type="submission" date="2021-06" db="EMBL/GenBank/DDBJ databases">
        <title>Caerostris extrusa draft genome.</title>
        <authorList>
            <person name="Kono N."/>
            <person name="Arakawa K."/>
        </authorList>
    </citation>
    <scope>NUCLEOTIDE SEQUENCE [LARGE SCALE GENOMIC DNA]</scope>
</reference>
<gene>
    <name evidence="1" type="ORF">CEXT_156111</name>
</gene>
<dbReference type="Proteomes" id="UP001054945">
    <property type="component" value="Unassembled WGS sequence"/>
</dbReference>
<evidence type="ECO:0000313" key="1">
    <source>
        <dbReference type="EMBL" id="GIY06103.1"/>
    </source>
</evidence>
<dbReference type="AlphaFoldDB" id="A0AAV4Q8V4"/>
<sequence length="111" mass="12702">MSSIDSPFLNASVCLKRIRTPLFNKLVIDIKTLFQQNETWLTSSCVGLINSKRRKTCHRNFSLDSHQKVLIKLCVSTPPPRPLLICCEIFAAYLMSLKSNLAKWPGFHFYA</sequence>
<accession>A0AAV4Q8V4</accession>
<organism evidence="1 2">
    <name type="scientific">Caerostris extrusa</name>
    <name type="common">Bark spider</name>
    <name type="synonym">Caerostris bankana</name>
    <dbReference type="NCBI Taxonomy" id="172846"/>
    <lineage>
        <taxon>Eukaryota</taxon>
        <taxon>Metazoa</taxon>
        <taxon>Ecdysozoa</taxon>
        <taxon>Arthropoda</taxon>
        <taxon>Chelicerata</taxon>
        <taxon>Arachnida</taxon>
        <taxon>Araneae</taxon>
        <taxon>Araneomorphae</taxon>
        <taxon>Entelegynae</taxon>
        <taxon>Araneoidea</taxon>
        <taxon>Araneidae</taxon>
        <taxon>Caerostris</taxon>
    </lineage>
</organism>
<protein>
    <submittedName>
        <fullName evidence="1">Uncharacterized protein</fullName>
    </submittedName>
</protein>
<comment type="caution">
    <text evidence="1">The sequence shown here is derived from an EMBL/GenBank/DDBJ whole genome shotgun (WGS) entry which is preliminary data.</text>
</comment>